<feature type="region of interest" description="Disordered" evidence="1">
    <location>
        <begin position="130"/>
        <end position="166"/>
    </location>
</feature>
<organism evidence="2 3">
    <name type="scientific">Mycena albidolilacea</name>
    <dbReference type="NCBI Taxonomy" id="1033008"/>
    <lineage>
        <taxon>Eukaryota</taxon>
        <taxon>Fungi</taxon>
        <taxon>Dikarya</taxon>
        <taxon>Basidiomycota</taxon>
        <taxon>Agaricomycotina</taxon>
        <taxon>Agaricomycetes</taxon>
        <taxon>Agaricomycetidae</taxon>
        <taxon>Agaricales</taxon>
        <taxon>Marasmiineae</taxon>
        <taxon>Mycenaceae</taxon>
        <taxon>Mycena</taxon>
    </lineage>
</organism>
<evidence type="ECO:0000256" key="1">
    <source>
        <dbReference type="SAM" id="MobiDB-lite"/>
    </source>
</evidence>
<sequence>RSTKRSRWKKIDDVLKTWGFRNLGDFLATLFHPRTRGQNDPRSKTHRQVSAFLKGRLTRSMADTIPLIFHHHASRPKQSDTDEQSASPSRPLSDIRYARPCLSAWATRLVGDHAYFCVGHHPGANAGQIAYVGIPPHKPKKIKSKSGRSTKSKSSATASTLVSGPLSASRATFAGVRDSGVDAESPKGE</sequence>
<accession>A0AAD7EIH2</accession>
<dbReference type="Proteomes" id="UP001218218">
    <property type="component" value="Unassembled WGS sequence"/>
</dbReference>
<feature type="region of interest" description="Disordered" evidence="1">
    <location>
        <begin position="71"/>
        <end position="93"/>
    </location>
</feature>
<evidence type="ECO:0000313" key="3">
    <source>
        <dbReference type="Proteomes" id="UP001218218"/>
    </source>
</evidence>
<reference evidence="2" key="1">
    <citation type="submission" date="2023-03" db="EMBL/GenBank/DDBJ databases">
        <title>Massive genome expansion in bonnet fungi (Mycena s.s.) driven by repeated elements and novel gene families across ecological guilds.</title>
        <authorList>
            <consortium name="Lawrence Berkeley National Laboratory"/>
            <person name="Harder C.B."/>
            <person name="Miyauchi S."/>
            <person name="Viragh M."/>
            <person name="Kuo A."/>
            <person name="Thoen E."/>
            <person name="Andreopoulos B."/>
            <person name="Lu D."/>
            <person name="Skrede I."/>
            <person name="Drula E."/>
            <person name="Henrissat B."/>
            <person name="Morin E."/>
            <person name="Kohler A."/>
            <person name="Barry K."/>
            <person name="LaButti K."/>
            <person name="Morin E."/>
            <person name="Salamov A."/>
            <person name="Lipzen A."/>
            <person name="Mereny Z."/>
            <person name="Hegedus B."/>
            <person name="Baldrian P."/>
            <person name="Stursova M."/>
            <person name="Weitz H."/>
            <person name="Taylor A."/>
            <person name="Grigoriev I.V."/>
            <person name="Nagy L.G."/>
            <person name="Martin F."/>
            <person name="Kauserud H."/>
        </authorList>
    </citation>
    <scope>NUCLEOTIDE SEQUENCE</scope>
    <source>
        <strain evidence="2">CBHHK002</strain>
    </source>
</reference>
<gene>
    <name evidence="2" type="ORF">DFH08DRAFT_1023793</name>
</gene>
<dbReference type="AlphaFoldDB" id="A0AAD7EIH2"/>
<protein>
    <submittedName>
        <fullName evidence="2">Uncharacterized protein</fullName>
    </submittedName>
</protein>
<dbReference type="EMBL" id="JARIHO010000039">
    <property type="protein sequence ID" value="KAJ7328357.1"/>
    <property type="molecule type" value="Genomic_DNA"/>
</dbReference>
<feature type="non-terminal residue" evidence="2">
    <location>
        <position position="1"/>
    </location>
</feature>
<proteinExistence type="predicted"/>
<evidence type="ECO:0000313" key="2">
    <source>
        <dbReference type="EMBL" id="KAJ7328357.1"/>
    </source>
</evidence>
<comment type="caution">
    <text evidence="2">The sequence shown here is derived from an EMBL/GenBank/DDBJ whole genome shotgun (WGS) entry which is preliminary data.</text>
</comment>
<feature type="compositionally biased region" description="Basic residues" evidence="1">
    <location>
        <begin position="137"/>
        <end position="151"/>
    </location>
</feature>
<name>A0AAD7EIH2_9AGAR</name>
<keyword evidence="3" id="KW-1185">Reference proteome</keyword>